<reference evidence="3" key="1">
    <citation type="journal article" date="2019" name="Int. J. Syst. Evol. Microbiol.">
        <title>The Global Catalogue of Microorganisms (GCM) 10K type strain sequencing project: providing services to taxonomists for standard genome sequencing and annotation.</title>
        <authorList>
            <consortium name="The Broad Institute Genomics Platform"/>
            <consortium name="The Broad Institute Genome Sequencing Center for Infectious Disease"/>
            <person name="Wu L."/>
            <person name="Ma J."/>
        </authorList>
    </citation>
    <scope>NUCLEOTIDE SEQUENCE [LARGE SCALE GENOMIC DNA]</scope>
    <source>
        <strain evidence="3">CGMCC 4.7319</strain>
    </source>
</reference>
<dbReference type="Proteomes" id="UP000597656">
    <property type="component" value="Unassembled WGS sequence"/>
</dbReference>
<accession>A0ABQ2HUY5</accession>
<feature type="compositionally biased region" description="Basic residues" evidence="1">
    <location>
        <begin position="58"/>
        <end position="72"/>
    </location>
</feature>
<dbReference type="RefSeq" id="WP_189155246.1">
    <property type="nucleotide sequence ID" value="NZ_BMNC01000003.1"/>
</dbReference>
<keyword evidence="3" id="KW-1185">Reference proteome</keyword>
<organism evidence="2 3">
    <name type="scientific">Lentzea pudingi</name>
    <dbReference type="NCBI Taxonomy" id="1789439"/>
    <lineage>
        <taxon>Bacteria</taxon>
        <taxon>Bacillati</taxon>
        <taxon>Actinomycetota</taxon>
        <taxon>Actinomycetes</taxon>
        <taxon>Pseudonocardiales</taxon>
        <taxon>Pseudonocardiaceae</taxon>
        <taxon>Lentzea</taxon>
    </lineage>
</organism>
<feature type="compositionally biased region" description="Basic and acidic residues" evidence="1">
    <location>
        <begin position="73"/>
        <end position="82"/>
    </location>
</feature>
<sequence>MHLTSTTTASDGTTRRDFVHDGVPGALLTPAGASAGLVLGAHGGGQHIHAPGVIAHAPMHRRRTRRRQARRPGHGERPRTADDVCGVAKASNTVRPSSRATSRSSHRSRNRTGTVIRAAARRSPTAAPMTPKTAA</sequence>
<dbReference type="EMBL" id="BMNC01000003">
    <property type="protein sequence ID" value="GGM90781.1"/>
    <property type="molecule type" value="Genomic_DNA"/>
</dbReference>
<evidence type="ECO:0000313" key="3">
    <source>
        <dbReference type="Proteomes" id="UP000597656"/>
    </source>
</evidence>
<evidence type="ECO:0000256" key="1">
    <source>
        <dbReference type="SAM" id="MobiDB-lite"/>
    </source>
</evidence>
<feature type="compositionally biased region" description="Low complexity" evidence="1">
    <location>
        <begin position="117"/>
        <end position="135"/>
    </location>
</feature>
<evidence type="ECO:0000313" key="2">
    <source>
        <dbReference type="EMBL" id="GGM90781.1"/>
    </source>
</evidence>
<proteinExistence type="predicted"/>
<name>A0ABQ2HUY5_9PSEU</name>
<protein>
    <submittedName>
        <fullName evidence="2">Uncharacterized protein</fullName>
    </submittedName>
</protein>
<comment type="caution">
    <text evidence="2">The sequence shown here is derived from an EMBL/GenBank/DDBJ whole genome shotgun (WGS) entry which is preliminary data.</text>
</comment>
<gene>
    <name evidence="2" type="ORF">GCM10011609_29800</name>
</gene>
<feature type="region of interest" description="Disordered" evidence="1">
    <location>
        <begin position="37"/>
        <end position="135"/>
    </location>
</feature>